<dbReference type="Proteomes" id="UP000092154">
    <property type="component" value="Unassembled WGS sequence"/>
</dbReference>
<proteinExistence type="predicted"/>
<gene>
    <name evidence="2" type="ORF">K503DRAFT_855905</name>
</gene>
<accession>A0A1B7N443</accession>
<dbReference type="InParanoid" id="A0A1B7N443"/>
<evidence type="ECO:0000313" key="2">
    <source>
        <dbReference type="EMBL" id="OAX39602.1"/>
    </source>
</evidence>
<evidence type="ECO:0000313" key="3">
    <source>
        <dbReference type="Proteomes" id="UP000092154"/>
    </source>
</evidence>
<organism evidence="2 3">
    <name type="scientific">Rhizopogon vinicolor AM-OR11-026</name>
    <dbReference type="NCBI Taxonomy" id="1314800"/>
    <lineage>
        <taxon>Eukaryota</taxon>
        <taxon>Fungi</taxon>
        <taxon>Dikarya</taxon>
        <taxon>Basidiomycota</taxon>
        <taxon>Agaricomycotina</taxon>
        <taxon>Agaricomycetes</taxon>
        <taxon>Agaricomycetidae</taxon>
        <taxon>Boletales</taxon>
        <taxon>Suillineae</taxon>
        <taxon>Rhizopogonaceae</taxon>
        <taxon>Rhizopogon</taxon>
    </lineage>
</organism>
<protein>
    <submittedName>
        <fullName evidence="2">Uncharacterized protein</fullName>
    </submittedName>
</protein>
<keyword evidence="3" id="KW-1185">Reference proteome</keyword>
<name>A0A1B7N443_9AGAM</name>
<dbReference type="AlphaFoldDB" id="A0A1B7N443"/>
<evidence type="ECO:0000256" key="1">
    <source>
        <dbReference type="SAM" id="MobiDB-lite"/>
    </source>
</evidence>
<dbReference type="EMBL" id="KV448243">
    <property type="protein sequence ID" value="OAX39602.1"/>
    <property type="molecule type" value="Genomic_DNA"/>
</dbReference>
<sequence length="159" mass="17806">MSGKRRRRVINMSIVSCIAKTCRILEMFAFENGNLQVVTVDTGMSEIKREINGNGAYDKRINREAIITSEKRTRQGGKINLTACDGTVLFGLAAIFPTCKNTLQASSKRRCEEDEENQVEGPRPSQGGDRIIEGSLQDRESMWQFLCNINLRDDCTGIV</sequence>
<feature type="region of interest" description="Disordered" evidence="1">
    <location>
        <begin position="110"/>
        <end position="131"/>
    </location>
</feature>
<reference evidence="2 3" key="1">
    <citation type="submission" date="2016-06" db="EMBL/GenBank/DDBJ databases">
        <title>Comparative genomics of the ectomycorrhizal sister species Rhizopogon vinicolor and Rhizopogon vesiculosus (Basidiomycota: Boletales) reveals a divergence of the mating type B locus.</title>
        <authorList>
            <consortium name="DOE Joint Genome Institute"/>
            <person name="Mujic A.B."/>
            <person name="Kuo A."/>
            <person name="Tritt A."/>
            <person name="Lipzen A."/>
            <person name="Chen C."/>
            <person name="Johnson J."/>
            <person name="Sharma A."/>
            <person name="Barry K."/>
            <person name="Grigoriev I.V."/>
            <person name="Spatafora J.W."/>
        </authorList>
    </citation>
    <scope>NUCLEOTIDE SEQUENCE [LARGE SCALE GENOMIC DNA]</scope>
    <source>
        <strain evidence="2 3">AM-OR11-026</strain>
    </source>
</reference>